<organism evidence="1 2">
    <name type="scientific">Muribaculum gordoncarteri</name>
    <dbReference type="NCBI Taxonomy" id="2530390"/>
    <lineage>
        <taxon>Bacteria</taxon>
        <taxon>Pseudomonadati</taxon>
        <taxon>Bacteroidota</taxon>
        <taxon>Bacteroidia</taxon>
        <taxon>Bacteroidales</taxon>
        <taxon>Muribaculaceae</taxon>
        <taxon>Muribaculum</taxon>
    </lineage>
</organism>
<sequence length="71" mass="8330">MGHKKEKSLLERALAKEEINLAEYSLEEVKKVIEDLVELQLNKIHREEIIRLQDAMIMASEKVKKILQSEK</sequence>
<proteinExistence type="predicted"/>
<dbReference type="Proteomes" id="UP000297031">
    <property type="component" value="Chromosome"/>
</dbReference>
<accession>A0A4P7VK35</accession>
<evidence type="ECO:0000313" key="2">
    <source>
        <dbReference type="Proteomes" id="UP000297031"/>
    </source>
</evidence>
<evidence type="ECO:0000313" key="1">
    <source>
        <dbReference type="EMBL" id="QCD36102.1"/>
    </source>
</evidence>
<protein>
    <submittedName>
        <fullName evidence="1">Uncharacterized protein</fullName>
    </submittedName>
</protein>
<gene>
    <name evidence="1" type="ORF">E7746_09530</name>
</gene>
<name>A0A4P7VK35_9BACT</name>
<dbReference type="EMBL" id="CP039393">
    <property type="protein sequence ID" value="QCD36102.1"/>
    <property type="molecule type" value="Genomic_DNA"/>
</dbReference>
<dbReference type="RefSeq" id="WP_123396281.1">
    <property type="nucleotide sequence ID" value="NZ_CANQMU010000009.1"/>
</dbReference>
<reference evidence="1 2" key="1">
    <citation type="submission" date="2019-02" db="EMBL/GenBank/DDBJ databases">
        <title>Isolation and identification of novel species under the genus Muribaculum.</title>
        <authorList>
            <person name="Miyake S."/>
            <person name="Ding Y."/>
            <person name="Low A."/>
            <person name="Soh M."/>
            <person name="Seedorf H."/>
        </authorList>
    </citation>
    <scope>NUCLEOTIDE SEQUENCE [LARGE SCALE GENOMIC DNA]</scope>
    <source>
        <strain evidence="1 2">TLL-A4</strain>
    </source>
</reference>
<dbReference type="AlphaFoldDB" id="A0A4P7VK35"/>
<dbReference type="KEGG" id="mgod:E7746_09530"/>
<keyword evidence="2" id="KW-1185">Reference proteome</keyword>